<evidence type="ECO:0000313" key="12">
    <source>
        <dbReference type="Proteomes" id="UP000235005"/>
    </source>
</evidence>
<comment type="similarity">
    <text evidence="1 9">Belongs to the guanylate kinase family.</text>
</comment>
<keyword evidence="12" id="KW-1185">Reference proteome</keyword>
<proteinExistence type="inferred from homology"/>
<protein>
    <recommendedName>
        <fullName evidence="3 9">Guanylate kinase</fullName>
        <ecNumber evidence="2 9">2.7.4.8</ecNumber>
    </recommendedName>
    <alternativeName>
        <fullName evidence="8 9">GMP kinase</fullName>
    </alternativeName>
</protein>
<comment type="caution">
    <text evidence="11">The sequence shown here is derived from an EMBL/GenBank/DDBJ whole genome shotgun (WGS) entry which is preliminary data.</text>
</comment>
<keyword evidence="4 9" id="KW-0808">Transferase</keyword>
<dbReference type="EC" id="2.7.4.8" evidence="2 9"/>
<comment type="subcellular location">
    <subcellularLocation>
        <location evidence="9">Cytoplasm</location>
    </subcellularLocation>
</comment>
<keyword evidence="6 9" id="KW-0418">Kinase</keyword>
<dbReference type="PANTHER" id="PTHR23117">
    <property type="entry name" value="GUANYLATE KINASE-RELATED"/>
    <property type="match status" value="1"/>
</dbReference>
<accession>A0A2N5X8W9</accession>
<dbReference type="HAMAP" id="MF_00328">
    <property type="entry name" value="Guanylate_kinase"/>
    <property type="match status" value="1"/>
</dbReference>
<name>A0A2N5X8W9_9GAMM</name>
<feature type="domain" description="Guanylate kinase-like" evidence="10">
    <location>
        <begin position="5"/>
        <end position="183"/>
    </location>
</feature>
<comment type="catalytic activity">
    <reaction evidence="9">
        <text>GMP + ATP = GDP + ADP</text>
        <dbReference type="Rhea" id="RHEA:20780"/>
        <dbReference type="ChEBI" id="CHEBI:30616"/>
        <dbReference type="ChEBI" id="CHEBI:58115"/>
        <dbReference type="ChEBI" id="CHEBI:58189"/>
        <dbReference type="ChEBI" id="CHEBI:456216"/>
        <dbReference type="EC" id="2.7.4.8"/>
    </reaction>
</comment>
<evidence type="ECO:0000256" key="3">
    <source>
        <dbReference type="ARBA" id="ARBA00016296"/>
    </source>
</evidence>
<dbReference type="InterPro" id="IPR008144">
    <property type="entry name" value="Guanylate_kin-like_dom"/>
</dbReference>
<dbReference type="GO" id="GO:0005829">
    <property type="term" value="C:cytosol"/>
    <property type="evidence" value="ECO:0007669"/>
    <property type="project" value="TreeGrafter"/>
</dbReference>
<dbReference type="CDD" id="cd00071">
    <property type="entry name" value="GMPK"/>
    <property type="match status" value="1"/>
</dbReference>
<dbReference type="GO" id="GO:0004385">
    <property type="term" value="F:GMP kinase activity"/>
    <property type="evidence" value="ECO:0007669"/>
    <property type="project" value="UniProtKB-UniRule"/>
</dbReference>
<dbReference type="AlphaFoldDB" id="A0A2N5X8W9"/>
<dbReference type="SMART" id="SM00072">
    <property type="entry name" value="GuKc"/>
    <property type="match status" value="1"/>
</dbReference>
<dbReference type="Gene3D" id="3.40.50.300">
    <property type="entry name" value="P-loop containing nucleotide triphosphate hydrolases"/>
    <property type="match status" value="1"/>
</dbReference>
<organism evidence="11 12">
    <name type="scientific">Pseudohalioglobus lutimaris</name>
    <dbReference type="NCBI Taxonomy" id="1737061"/>
    <lineage>
        <taxon>Bacteria</taxon>
        <taxon>Pseudomonadati</taxon>
        <taxon>Pseudomonadota</taxon>
        <taxon>Gammaproteobacteria</taxon>
        <taxon>Cellvibrionales</taxon>
        <taxon>Halieaceae</taxon>
        <taxon>Pseudohalioglobus</taxon>
    </lineage>
</organism>
<evidence type="ECO:0000313" key="11">
    <source>
        <dbReference type="EMBL" id="PLW70944.1"/>
    </source>
</evidence>
<dbReference type="InterPro" id="IPR027417">
    <property type="entry name" value="P-loop_NTPase"/>
</dbReference>
<sequence>MSRTGTLYTVSAPSGAGKTSLVAALIERSNGLRVSVSHTTRSMRPGEHHGVNYHFVEEADFLAMLDRAEFLEHARVFGNLYGTSQVWVEEQLKAGTDVILEIDWQGAQQVKRLRPATRSIFILPPSRETLLQRLNQRGQDDQAIIDKRMAEAVEEISHYVESDFLVVNDDFDQALAELESIICCHRLATDKQRDNLATLLKQLLS</sequence>
<evidence type="ECO:0000256" key="6">
    <source>
        <dbReference type="ARBA" id="ARBA00022777"/>
    </source>
</evidence>
<evidence type="ECO:0000256" key="2">
    <source>
        <dbReference type="ARBA" id="ARBA00012961"/>
    </source>
</evidence>
<dbReference type="Gene3D" id="3.30.63.10">
    <property type="entry name" value="Guanylate Kinase phosphate binding domain"/>
    <property type="match status" value="1"/>
</dbReference>
<dbReference type="InterPro" id="IPR020590">
    <property type="entry name" value="Guanylate_kinase_CS"/>
</dbReference>
<feature type="binding site" evidence="9">
    <location>
        <begin position="12"/>
        <end position="19"/>
    </location>
    <ligand>
        <name>ATP</name>
        <dbReference type="ChEBI" id="CHEBI:30616"/>
    </ligand>
</feature>
<dbReference type="SUPFAM" id="SSF52540">
    <property type="entry name" value="P-loop containing nucleoside triphosphate hydrolases"/>
    <property type="match status" value="1"/>
</dbReference>
<dbReference type="FunFam" id="3.30.63.10:FF:000002">
    <property type="entry name" value="Guanylate kinase 1"/>
    <property type="match status" value="1"/>
</dbReference>
<evidence type="ECO:0000256" key="9">
    <source>
        <dbReference type="HAMAP-Rule" id="MF_00328"/>
    </source>
</evidence>
<dbReference type="EMBL" id="PKUS01000001">
    <property type="protein sequence ID" value="PLW70944.1"/>
    <property type="molecule type" value="Genomic_DNA"/>
</dbReference>
<dbReference type="Proteomes" id="UP000235005">
    <property type="component" value="Unassembled WGS sequence"/>
</dbReference>
<keyword evidence="5 9" id="KW-0547">Nucleotide-binding</keyword>
<dbReference type="Pfam" id="PF00625">
    <property type="entry name" value="Guanylate_kin"/>
    <property type="match status" value="1"/>
</dbReference>
<dbReference type="PANTHER" id="PTHR23117:SF13">
    <property type="entry name" value="GUANYLATE KINASE"/>
    <property type="match status" value="1"/>
</dbReference>
<evidence type="ECO:0000259" key="10">
    <source>
        <dbReference type="PROSITE" id="PS50052"/>
    </source>
</evidence>
<evidence type="ECO:0000256" key="5">
    <source>
        <dbReference type="ARBA" id="ARBA00022741"/>
    </source>
</evidence>
<gene>
    <name evidence="9" type="primary">gmk</name>
    <name evidence="11" type="ORF">C0039_02120</name>
</gene>
<evidence type="ECO:0000256" key="7">
    <source>
        <dbReference type="ARBA" id="ARBA00022840"/>
    </source>
</evidence>
<dbReference type="NCBIfam" id="TIGR03263">
    <property type="entry name" value="guanyl_kin"/>
    <property type="match status" value="1"/>
</dbReference>
<dbReference type="PROSITE" id="PS50052">
    <property type="entry name" value="GUANYLATE_KINASE_2"/>
    <property type="match status" value="1"/>
</dbReference>
<reference evidence="11 12" key="1">
    <citation type="submission" date="2018-01" db="EMBL/GenBank/DDBJ databases">
        <title>The draft genome sequence of Halioglobus lutimaris HF004.</title>
        <authorList>
            <person name="Du Z.-J."/>
            <person name="Shi M.-J."/>
        </authorList>
    </citation>
    <scope>NUCLEOTIDE SEQUENCE [LARGE SCALE GENOMIC DNA]</scope>
    <source>
        <strain evidence="11 12">HF004</strain>
    </source>
</reference>
<dbReference type="GO" id="GO:0005524">
    <property type="term" value="F:ATP binding"/>
    <property type="evidence" value="ECO:0007669"/>
    <property type="project" value="UniProtKB-UniRule"/>
</dbReference>
<comment type="function">
    <text evidence="9">Essential for recycling GMP and indirectly, cGMP.</text>
</comment>
<dbReference type="PROSITE" id="PS00856">
    <property type="entry name" value="GUANYLATE_KINASE_1"/>
    <property type="match status" value="1"/>
</dbReference>
<dbReference type="RefSeq" id="WP_075999792.1">
    <property type="nucleotide sequence ID" value="NZ_PKUS01000001.1"/>
</dbReference>
<dbReference type="InterPro" id="IPR017665">
    <property type="entry name" value="Guanylate_kinase"/>
</dbReference>
<keyword evidence="7 9" id="KW-0067">ATP-binding</keyword>
<evidence type="ECO:0000256" key="1">
    <source>
        <dbReference type="ARBA" id="ARBA00005790"/>
    </source>
</evidence>
<keyword evidence="9" id="KW-0963">Cytoplasm</keyword>
<dbReference type="InterPro" id="IPR008145">
    <property type="entry name" value="GK/Ca_channel_bsu"/>
</dbReference>
<evidence type="ECO:0000256" key="4">
    <source>
        <dbReference type="ARBA" id="ARBA00022679"/>
    </source>
</evidence>
<dbReference type="OrthoDB" id="9808150at2"/>
<evidence type="ECO:0000256" key="8">
    <source>
        <dbReference type="ARBA" id="ARBA00030128"/>
    </source>
</evidence>